<dbReference type="PANTHER" id="PTHR21404:SF3">
    <property type="entry name" value="SMALL RNA 2'-O-METHYLTRANSFERASE"/>
    <property type="match status" value="1"/>
</dbReference>
<dbReference type="GO" id="GO:0005634">
    <property type="term" value="C:nucleus"/>
    <property type="evidence" value="ECO:0007669"/>
    <property type="project" value="TreeGrafter"/>
</dbReference>
<dbReference type="Proteomes" id="UP000323000">
    <property type="component" value="Chromosome 13"/>
</dbReference>
<comment type="catalytic activity">
    <reaction evidence="12">
        <text>small RNA 3'-end nucleotide + S-adenosyl-L-methionine = small RNA 3'-end 2'-O-methylnucleotide + S-adenosyl-L-homocysteine + H(+)</text>
        <dbReference type="Rhea" id="RHEA:37887"/>
        <dbReference type="Rhea" id="RHEA-COMP:10415"/>
        <dbReference type="Rhea" id="RHEA-COMP:10416"/>
        <dbReference type="ChEBI" id="CHEBI:15378"/>
        <dbReference type="ChEBI" id="CHEBI:57856"/>
        <dbReference type="ChEBI" id="CHEBI:59789"/>
        <dbReference type="ChEBI" id="CHEBI:74896"/>
        <dbReference type="ChEBI" id="CHEBI:74898"/>
        <dbReference type="EC" id="2.1.1.386"/>
    </reaction>
</comment>
<dbReference type="SUPFAM" id="SSF53335">
    <property type="entry name" value="S-adenosyl-L-methionine-dependent methyltransferases"/>
    <property type="match status" value="1"/>
</dbReference>
<evidence type="ECO:0000256" key="12">
    <source>
        <dbReference type="ARBA" id="ARBA00048418"/>
    </source>
</evidence>
<evidence type="ECO:0000256" key="1">
    <source>
        <dbReference type="ARBA" id="ARBA00001946"/>
    </source>
</evidence>
<comment type="similarity">
    <text evidence="2">Belongs to the methyltransferase superfamily. HEN1 family.</text>
</comment>
<evidence type="ECO:0000313" key="16">
    <source>
        <dbReference type="Proteomes" id="UP000323000"/>
    </source>
</evidence>
<evidence type="ECO:0000256" key="4">
    <source>
        <dbReference type="ARBA" id="ARBA00022603"/>
    </source>
</evidence>
<evidence type="ECO:0000313" key="15">
    <source>
        <dbReference type="EMBL" id="TXG48158.1"/>
    </source>
</evidence>
<keyword evidence="4" id="KW-0489">Methyltransferase</keyword>
<dbReference type="GO" id="GO:0003723">
    <property type="term" value="F:RNA binding"/>
    <property type="evidence" value="ECO:0007669"/>
    <property type="project" value="UniProtKB-UniRule"/>
</dbReference>
<dbReference type="FunFam" id="3.40.50.150:FF:000215">
    <property type="entry name" value="Hua enhancer1"/>
    <property type="match status" value="1"/>
</dbReference>
<keyword evidence="16" id="KW-1185">Reference proteome</keyword>
<keyword evidence="9 13" id="KW-0694">RNA-binding</keyword>
<dbReference type="Gene3D" id="3.30.160.20">
    <property type="match status" value="1"/>
</dbReference>
<keyword evidence="7" id="KW-0479">Metal-binding</keyword>
<dbReference type="Pfam" id="PF17842">
    <property type="entry name" value="dsRBD2"/>
    <property type="match status" value="1"/>
</dbReference>
<comment type="caution">
    <text evidence="15">The sequence shown here is derived from an EMBL/GenBank/DDBJ whole genome shotgun (WGS) entry which is preliminary data.</text>
</comment>
<dbReference type="GO" id="GO:0046872">
    <property type="term" value="F:metal ion binding"/>
    <property type="evidence" value="ECO:0007669"/>
    <property type="project" value="UniProtKB-KW"/>
</dbReference>
<keyword evidence="10" id="KW-0943">RNA-mediated gene silencing</keyword>
<sequence length="957" mass="106653">METGGSSTIAVRKLSLTPKSIIFQKFGKEALYTVEEVQDVAQNECPGLAIPQKGPCLYRCSLQLPDFTVSSGIFKKKKDAEQSAAEKALEKLGIHPSTDEPSAEEACDKLIACVKYFFSDEFLSSLHPLSGHFRASLRRDGDLYGSVPTSVIAACDSKLCNICKLINPKVETNHFLLISYIMSAAARLPEFVVTSKGQLSIWRKNSYRPEIIESPLFQQSDTVDSICITGMHIPCSVEKEVQPVTLNISSTEYYLDVIALKLGLADGNKVMISRTIGKASSEMRLYFAAPNSYLMDQSSDFVNVKVHIEGLLNSRASCFCGQDIYGDAILASIGYTWKSKDLFHEDITLQSYYRMLVNLMPSGVYKLSREAILAAELPVAFTTRTNWRGSFPREILSTFCRQHWLSEPVFSTSSISLKASSETSRLDKKLKVSESVEQDKECVSGGGTATNDLKSVGSESAFKCEVKLFSKSQDLILECSPKEFYKKQSDSIQNTSLKVLSWLNQYFKDPNMSSEKLHYSASALDIKFYPENFFKKFSLYLSMLNIQQSETQGGNFLRSNSMNTQNTMPENGVCCLSTGGPDSGVYPSNGCLLFISYSVSLVTEGGNTKDLLESREEFEFEIGSGAVIPHVEAVVTQMSIGQSACFNTELPIQELILSAADDSARLIPLLLSKVCWLEYSISLLRTTEPPEDRMEQAFFSPPLSKQRVEYAVQHIRHSCATTLVDFGCGSGSLLDSLLDYPTSLEKVVGVDISLKSLSRAAKILHSKLSKKSDGVPYNDVKSAVLYDGSITEFDSRLRGFNIGTCLEVIEHMEEDEACNFGNIVLSYFQPRILIVSTPNYEYNVILQRSSLTSQEDDPDDKIQSQSCKFRNHDHKFEWTREQFNSWASELAARHNYSVEFSGVGGSVDIEPGFASQIAVFRSRLPPEEDNYPKDEDLAHNYKVIWEWDSNNQSRSSP</sequence>
<name>A0A5C7GTZ2_9ROSI</name>
<dbReference type="SUPFAM" id="SSF54768">
    <property type="entry name" value="dsRNA-binding domain-like"/>
    <property type="match status" value="1"/>
</dbReference>
<dbReference type="InterPro" id="IPR040813">
    <property type="entry name" value="Hen1_Lam_C"/>
</dbReference>
<evidence type="ECO:0000256" key="5">
    <source>
        <dbReference type="ARBA" id="ARBA00022679"/>
    </source>
</evidence>
<evidence type="ECO:0000256" key="13">
    <source>
        <dbReference type="PROSITE-ProRule" id="PRU00266"/>
    </source>
</evidence>
<dbReference type="GO" id="GO:0030422">
    <property type="term" value="P:siRNA processing"/>
    <property type="evidence" value="ECO:0007669"/>
    <property type="project" value="TreeGrafter"/>
</dbReference>
<evidence type="ECO:0000256" key="9">
    <source>
        <dbReference type="ARBA" id="ARBA00022884"/>
    </source>
</evidence>
<dbReference type="AlphaFoldDB" id="A0A5C7GTZ2"/>
<dbReference type="EC" id="2.1.1.386" evidence="11"/>
<evidence type="ECO:0000256" key="11">
    <source>
        <dbReference type="ARBA" id="ARBA00035025"/>
    </source>
</evidence>
<dbReference type="GO" id="GO:0005737">
    <property type="term" value="C:cytoplasm"/>
    <property type="evidence" value="ECO:0007669"/>
    <property type="project" value="TreeGrafter"/>
</dbReference>
<dbReference type="InterPro" id="IPR026610">
    <property type="entry name" value="Hen1"/>
</dbReference>
<comment type="cofactor">
    <cofactor evidence="1">
        <name>Mg(2+)</name>
        <dbReference type="ChEBI" id="CHEBI:18420"/>
    </cofactor>
</comment>
<dbReference type="GO" id="GO:0090486">
    <property type="term" value="F:small RNA 2'-O-methyltransferase activity"/>
    <property type="evidence" value="ECO:0007669"/>
    <property type="project" value="UniProtKB-EC"/>
</dbReference>
<dbReference type="SMART" id="SM00358">
    <property type="entry name" value="DSRM"/>
    <property type="match status" value="1"/>
</dbReference>
<dbReference type="Pfam" id="PF24995">
    <property type="entry name" value="DSRM_2"/>
    <property type="match status" value="1"/>
</dbReference>
<proteinExistence type="inferred from homology"/>
<evidence type="ECO:0000256" key="10">
    <source>
        <dbReference type="ARBA" id="ARBA00023158"/>
    </source>
</evidence>
<gene>
    <name evidence="15" type="ORF">EZV62_027452</name>
</gene>
<dbReference type="OrthoDB" id="2154311at2759"/>
<dbReference type="Pfam" id="PF21224">
    <property type="entry name" value="Hen1_LCD"/>
    <property type="match status" value="1"/>
</dbReference>
<dbReference type="InterPro" id="IPR029063">
    <property type="entry name" value="SAM-dependent_MTases_sf"/>
</dbReference>
<evidence type="ECO:0000256" key="6">
    <source>
        <dbReference type="ARBA" id="ARBA00022691"/>
    </source>
</evidence>
<dbReference type="InterPro" id="IPR056755">
    <property type="entry name" value="DSRM_2"/>
</dbReference>
<feature type="domain" description="DRBM" evidence="14">
    <location>
        <begin position="58"/>
        <end position="94"/>
    </location>
</feature>
<evidence type="ECO:0000259" key="14">
    <source>
        <dbReference type="PROSITE" id="PS50137"/>
    </source>
</evidence>
<evidence type="ECO:0000256" key="2">
    <source>
        <dbReference type="ARBA" id="ARBA00009026"/>
    </source>
</evidence>
<dbReference type="PROSITE" id="PS50137">
    <property type="entry name" value="DS_RBD"/>
    <property type="match status" value="1"/>
</dbReference>
<keyword evidence="5" id="KW-0808">Transferase</keyword>
<evidence type="ECO:0000256" key="8">
    <source>
        <dbReference type="ARBA" id="ARBA00022842"/>
    </source>
</evidence>
<dbReference type="InterPro" id="IPR014720">
    <property type="entry name" value="dsRBD_dom"/>
</dbReference>
<dbReference type="InterPro" id="IPR040870">
    <property type="entry name" value="HEN1_dsRBD2"/>
</dbReference>
<organism evidence="15 16">
    <name type="scientific">Acer yangbiense</name>
    <dbReference type="NCBI Taxonomy" id="1000413"/>
    <lineage>
        <taxon>Eukaryota</taxon>
        <taxon>Viridiplantae</taxon>
        <taxon>Streptophyta</taxon>
        <taxon>Embryophyta</taxon>
        <taxon>Tracheophyta</taxon>
        <taxon>Spermatophyta</taxon>
        <taxon>Magnoliopsida</taxon>
        <taxon>eudicotyledons</taxon>
        <taxon>Gunneridae</taxon>
        <taxon>Pentapetalae</taxon>
        <taxon>rosids</taxon>
        <taxon>malvids</taxon>
        <taxon>Sapindales</taxon>
        <taxon>Sapindaceae</taxon>
        <taxon>Hippocastanoideae</taxon>
        <taxon>Acereae</taxon>
        <taxon>Acer</taxon>
    </lineage>
</organism>
<dbReference type="Pfam" id="PF18441">
    <property type="entry name" value="Hen1_Lam_C"/>
    <property type="match status" value="1"/>
</dbReference>
<keyword evidence="6" id="KW-0949">S-adenosyl-L-methionine</keyword>
<dbReference type="Gene3D" id="3.40.50.150">
    <property type="entry name" value="Vaccinia Virus protein VP39"/>
    <property type="match status" value="1"/>
</dbReference>
<reference evidence="16" key="1">
    <citation type="journal article" date="2019" name="Gigascience">
        <title>De novo genome assembly of the endangered Acer yangbiense, a plant species with extremely small populations endemic to Yunnan Province, China.</title>
        <authorList>
            <person name="Yang J."/>
            <person name="Wariss H.M."/>
            <person name="Tao L."/>
            <person name="Zhang R."/>
            <person name="Yun Q."/>
            <person name="Hollingsworth P."/>
            <person name="Dao Z."/>
            <person name="Luo G."/>
            <person name="Guo H."/>
            <person name="Ma Y."/>
            <person name="Sun W."/>
        </authorList>
    </citation>
    <scope>NUCLEOTIDE SEQUENCE [LARGE SCALE GENOMIC DNA]</scope>
    <source>
        <strain evidence="16">cv. Malutang</strain>
    </source>
</reference>
<protein>
    <recommendedName>
        <fullName evidence="3">Small RNA 2'-O-methyltransferase</fullName>
        <ecNumber evidence="11">2.1.1.386</ecNumber>
    </recommendedName>
</protein>
<keyword evidence="8" id="KW-0460">Magnesium</keyword>
<dbReference type="EMBL" id="VAHF01000013">
    <property type="protein sequence ID" value="TXG48158.1"/>
    <property type="molecule type" value="Genomic_DNA"/>
</dbReference>
<evidence type="ECO:0000256" key="3">
    <source>
        <dbReference type="ARBA" id="ARBA00021330"/>
    </source>
</evidence>
<dbReference type="GO" id="GO:0001510">
    <property type="term" value="P:RNA methylation"/>
    <property type="evidence" value="ECO:0007669"/>
    <property type="project" value="InterPro"/>
</dbReference>
<evidence type="ECO:0000256" key="7">
    <source>
        <dbReference type="ARBA" id="ARBA00022723"/>
    </source>
</evidence>
<accession>A0A5C7GTZ2</accession>
<dbReference type="PANTHER" id="PTHR21404">
    <property type="entry name" value="HEN1"/>
    <property type="match status" value="1"/>
</dbReference>